<dbReference type="EMBL" id="CM035425">
    <property type="protein sequence ID" value="KAH7332425.1"/>
    <property type="molecule type" value="Genomic_DNA"/>
</dbReference>
<comment type="caution">
    <text evidence="1">The sequence shown here is derived from an EMBL/GenBank/DDBJ whole genome shotgun (WGS) entry which is preliminary data.</text>
</comment>
<keyword evidence="2" id="KW-1185">Reference proteome</keyword>
<reference evidence="1" key="1">
    <citation type="submission" date="2021-08" db="EMBL/GenBank/DDBJ databases">
        <title>WGS assembly of Ceratopteris richardii.</title>
        <authorList>
            <person name="Marchant D.B."/>
            <person name="Chen G."/>
            <person name="Jenkins J."/>
            <person name="Shu S."/>
            <person name="Leebens-Mack J."/>
            <person name="Grimwood J."/>
            <person name="Schmutz J."/>
            <person name="Soltis P."/>
            <person name="Soltis D."/>
            <person name="Chen Z.-H."/>
        </authorList>
    </citation>
    <scope>NUCLEOTIDE SEQUENCE</scope>
    <source>
        <strain evidence="1">Whitten #5841</strain>
        <tissue evidence="1">Leaf</tissue>
    </source>
</reference>
<dbReference type="OrthoDB" id="1931969at2759"/>
<evidence type="ECO:0000313" key="2">
    <source>
        <dbReference type="Proteomes" id="UP000825935"/>
    </source>
</evidence>
<proteinExistence type="predicted"/>
<organism evidence="1 2">
    <name type="scientific">Ceratopteris richardii</name>
    <name type="common">Triangle waterfern</name>
    <dbReference type="NCBI Taxonomy" id="49495"/>
    <lineage>
        <taxon>Eukaryota</taxon>
        <taxon>Viridiplantae</taxon>
        <taxon>Streptophyta</taxon>
        <taxon>Embryophyta</taxon>
        <taxon>Tracheophyta</taxon>
        <taxon>Polypodiopsida</taxon>
        <taxon>Polypodiidae</taxon>
        <taxon>Polypodiales</taxon>
        <taxon>Pteridineae</taxon>
        <taxon>Pteridaceae</taxon>
        <taxon>Parkerioideae</taxon>
        <taxon>Ceratopteris</taxon>
    </lineage>
</organism>
<dbReference type="Proteomes" id="UP000825935">
    <property type="component" value="Chromosome 20"/>
</dbReference>
<evidence type="ECO:0000313" key="1">
    <source>
        <dbReference type="EMBL" id="KAH7332425.1"/>
    </source>
</evidence>
<gene>
    <name evidence="1" type="ORF">KP509_20G086600</name>
</gene>
<sequence length="501" mass="56876">MVLHCSNENFGKQQNNMRKAKSVIASQTHVLNQSSRHNIEVSNRSDPGKFGKRNCVLSKTGVEITKSRVAECHSRWKKPVTFSSLHNEEKGKSARKSTTKLDSINSSEVDELKRRLRETNTQMAEMIAQSAIFVRDIQDAASKKIADASHCTLSKEIARNCTLLPSTQIGRVHEQPEVVTLEVELAVTKQELEVTKQELANCKCLLGAVRRELEQTSYEKAKLETCLRSSLKLQNSLVNQRAHMQLELMAAQDRWRNESARLVQSARDDAKCMREKLDAALASKAESDSLLRDCVQLLCYTQKELLQFKASRGQGYCFESAVQNKYQEQEVAEEQVKEQVEKFMEICAQNMISWTVLQCIWEGAVQSLVHRCSVNSEIPALSTEKLKQKRFHAMRHGCASGEDVTPIKRAFMETPTCSCYMTEEDGEIGLKLMTLDPKDCLQQNLIKSEQEVVLGDKVDELRAILKKVTLLLDCISKSSVTRHETRIFMKRIIEQLQSFEV</sequence>
<name>A0A8T2SK87_CERRI</name>
<accession>A0A8T2SK87</accession>
<protein>
    <submittedName>
        <fullName evidence="1">Uncharacterized protein</fullName>
    </submittedName>
</protein>
<dbReference type="AlphaFoldDB" id="A0A8T2SK87"/>